<feature type="domain" description="Peptidase C39" evidence="1">
    <location>
        <begin position="4"/>
        <end position="26"/>
    </location>
</feature>
<dbReference type="EMBL" id="CP024724">
    <property type="protein sequence ID" value="ATV27179.1"/>
    <property type="molecule type" value="Genomic_DNA"/>
</dbReference>
<evidence type="ECO:0000259" key="1">
    <source>
        <dbReference type="Pfam" id="PF03412"/>
    </source>
</evidence>
<evidence type="ECO:0000313" key="3">
    <source>
        <dbReference type="Proteomes" id="UP000229630"/>
    </source>
</evidence>
<organism evidence="2 3">
    <name type="scientific">Prevotella intermedia</name>
    <dbReference type="NCBI Taxonomy" id="28131"/>
    <lineage>
        <taxon>Bacteria</taxon>
        <taxon>Pseudomonadati</taxon>
        <taxon>Bacteroidota</taxon>
        <taxon>Bacteroidia</taxon>
        <taxon>Bacteroidales</taxon>
        <taxon>Prevotellaceae</taxon>
        <taxon>Prevotella</taxon>
    </lineage>
</organism>
<dbReference type="GO" id="GO:0008233">
    <property type="term" value="F:peptidase activity"/>
    <property type="evidence" value="ECO:0007669"/>
    <property type="project" value="InterPro"/>
</dbReference>
<name>A0A2D3L9C1_PREIN</name>
<dbReference type="Pfam" id="PF03412">
    <property type="entry name" value="Peptidase_C39"/>
    <property type="match status" value="1"/>
</dbReference>
<dbReference type="RefSeq" id="WP_100019965.1">
    <property type="nucleotide sequence ID" value="NZ_CP024724.1"/>
</dbReference>
<dbReference type="InterPro" id="IPR005074">
    <property type="entry name" value="Peptidase_C39"/>
</dbReference>
<dbReference type="Proteomes" id="UP000229630">
    <property type="component" value="Chromosome 2"/>
</dbReference>
<dbReference type="GO" id="GO:0006508">
    <property type="term" value="P:proteolysis"/>
    <property type="evidence" value="ECO:0007669"/>
    <property type="project" value="InterPro"/>
</dbReference>
<dbReference type="GO" id="GO:0016020">
    <property type="term" value="C:membrane"/>
    <property type="evidence" value="ECO:0007669"/>
    <property type="project" value="InterPro"/>
</dbReference>
<reference evidence="2 3" key="1">
    <citation type="submission" date="2017-11" db="EMBL/GenBank/DDBJ databases">
        <title>Genome sequencing of Prevotella intermedia KCOM 2837.</title>
        <authorList>
            <person name="Kook J.-K."/>
            <person name="Park S.-N."/>
            <person name="Lim Y.K."/>
        </authorList>
    </citation>
    <scope>NUCLEOTIDE SEQUENCE [LARGE SCALE GENOMIC DNA]</scope>
    <source>
        <strain evidence="2 3">KCOM 2837</strain>
    </source>
</reference>
<dbReference type="GO" id="GO:0005524">
    <property type="term" value="F:ATP binding"/>
    <property type="evidence" value="ECO:0007669"/>
    <property type="project" value="InterPro"/>
</dbReference>
<proteinExistence type="predicted"/>
<sequence length="26" mass="2937">MILRKQQDAMDCGPSCLAMIVKYYGT</sequence>
<dbReference type="AlphaFoldDB" id="A0A2D3L9C1"/>
<dbReference type="Gene3D" id="3.90.70.10">
    <property type="entry name" value="Cysteine proteinases"/>
    <property type="match status" value="1"/>
</dbReference>
<gene>
    <name evidence="2" type="ORF">CTM62_10300</name>
</gene>
<protein>
    <recommendedName>
        <fullName evidence="1">Peptidase C39 domain-containing protein</fullName>
    </recommendedName>
</protein>
<accession>A0A2D3L9C1</accession>
<evidence type="ECO:0000313" key="2">
    <source>
        <dbReference type="EMBL" id="ATV27179.1"/>
    </source>
</evidence>